<proteinExistence type="predicted"/>
<accession>A0AAV5UTQ8</accession>
<evidence type="ECO:0000313" key="3">
    <source>
        <dbReference type="Proteomes" id="UP001432322"/>
    </source>
</evidence>
<organism evidence="2 3">
    <name type="scientific">Pristionchus fissidentatus</name>
    <dbReference type="NCBI Taxonomy" id="1538716"/>
    <lineage>
        <taxon>Eukaryota</taxon>
        <taxon>Metazoa</taxon>
        <taxon>Ecdysozoa</taxon>
        <taxon>Nematoda</taxon>
        <taxon>Chromadorea</taxon>
        <taxon>Rhabditida</taxon>
        <taxon>Rhabditina</taxon>
        <taxon>Diplogasteromorpha</taxon>
        <taxon>Diplogasteroidea</taxon>
        <taxon>Neodiplogasteridae</taxon>
        <taxon>Pristionchus</taxon>
    </lineage>
</organism>
<protein>
    <recommendedName>
        <fullName evidence="4">HTH psq-type domain-containing protein</fullName>
    </recommendedName>
</protein>
<feature type="compositionally biased region" description="Basic and acidic residues" evidence="1">
    <location>
        <begin position="140"/>
        <end position="173"/>
    </location>
</feature>
<dbReference type="Proteomes" id="UP001432322">
    <property type="component" value="Unassembled WGS sequence"/>
</dbReference>
<evidence type="ECO:0008006" key="4">
    <source>
        <dbReference type="Google" id="ProtNLM"/>
    </source>
</evidence>
<evidence type="ECO:0000256" key="1">
    <source>
        <dbReference type="SAM" id="MobiDB-lite"/>
    </source>
</evidence>
<dbReference type="EMBL" id="BTSY01000001">
    <property type="protein sequence ID" value="GMT09657.1"/>
    <property type="molecule type" value="Genomic_DNA"/>
</dbReference>
<sequence length="173" mass="19405">MMKPEEEIVKNEVKEDEENSNGKQGEKLDSSLTTPESELPVEGMAKAVPREEKERGQGTKKTKSDEIREAVELFINKHPPRKISRDVLRNLLYSVLTHTDSVARACEKYKVSKKTTYGYINKIGALLSPVTSNSKLNAAQKEESHKIGDEESKKETENGSSDVKEKLIKSAEE</sequence>
<gene>
    <name evidence="2" type="ORF">PFISCL1PPCAC_954</name>
</gene>
<feature type="region of interest" description="Disordered" evidence="1">
    <location>
        <begin position="136"/>
        <end position="173"/>
    </location>
</feature>
<evidence type="ECO:0000313" key="2">
    <source>
        <dbReference type="EMBL" id="GMT09657.1"/>
    </source>
</evidence>
<dbReference type="AlphaFoldDB" id="A0AAV5UTQ8"/>
<comment type="caution">
    <text evidence="2">The sequence shown here is derived from an EMBL/GenBank/DDBJ whole genome shotgun (WGS) entry which is preliminary data.</text>
</comment>
<keyword evidence="3" id="KW-1185">Reference proteome</keyword>
<name>A0AAV5UTQ8_9BILA</name>
<feature type="compositionally biased region" description="Basic and acidic residues" evidence="1">
    <location>
        <begin position="48"/>
        <end position="66"/>
    </location>
</feature>
<reference evidence="2" key="1">
    <citation type="submission" date="2023-10" db="EMBL/GenBank/DDBJ databases">
        <title>Genome assembly of Pristionchus species.</title>
        <authorList>
            <person name="Yoshida K."/>
            <person name="Sommer R.J."/>
        </authorList>
    </citation>
    <scope>NUCLEOTIDE SEQUENCE</scope>
    <source>
        <strain evidence="2">RS5133</strain>
    </source>
</reference>
<feature type="compositionally biased region" description="Basic and acidic residues" evidence="1">
    <location>
        <begin position="1"/>
        <end position="13"/>
    </location>
</feature>
<feature type="region of interest" description="Disordered" evidence="1">
    <location>
        <begin position="1"/>
        <end position="66"/>
    </location>
</feature>